<keyword evidence="3" id="KW-1185">Reference proteome</keyword>
<reference evidence="2" key="1">
    <citation type="submission" date="2020-07" db="EMBL/GenBank/DDBJ databases">
        <title>Ethylene signaling mediates host invasion by parasitic plants.</title>
        <authorList>
            <person name="Yoshida S."/>
        </authorList>
    </citation>
    <scope>NUCLEOTIDE SEQUENCE</scope>
    <source>
        <strain evidence="2">Okayama</strain>
    </source>
</reference>
<gene>
    <name evidence="2" type="ORF">PHJA_000678800</name>
</gene>
<evidence type="ECO:0000313" key="3">
    <source>
        <dbReference type="Proteomes" id="UP000653305"/>
    </source>
</evidence>
<protein>
    <submittedName>
        <fullName evidence="2">Uncharacterized protein</fullName>
    </submittedName>
</protein>
<dbReference type="AlphaFoldDB" id="A0A830BTC6"/>
<accession>A0A830BTC6</accession>
<comment type="caution">
    <text evidence="2">The sequence shown here is derived from an EMBL/GenBank/DDBJ whole genome shotgun (WGS) entry which is preliminary data.</text>
</comment>
<dbReference type="EMBL" id="BMAC01000104">
    <property type="protein sequence ID" value="GFP85351.1"/>
    <property type="molecule type" value="Genomic_DNA"/>
</dbReference>
<evidence type="ECO:0000313" key="2">
    <source>
        <dbReference type="EMBL" id="GFP85351.1"/>
    </source>
</evidence>
<keyword evidence="1" id="KW-0472">Membrane</keyword>
<sequence>MWTFVALHGAFALTGFICYGNLSLLNFFNCDLVMQSHSLVQTVFVFVFLIYPLE</sequence>
<keyword evidence="1" id="KW-1133">Transmembrane helix</keyword>
<keyword evidence="1" id="KW-0812">Transmembrane</keyword>
<name>A0A830BTC6_9LAMI</name>
<proteinExistence type="predicted"/>
<dbReference type="Proteomes" id="UP000653305">
    <property type="component" value="Unassembled WGS sequence"/>
</dbReference>
<evidence type="ECO:0000256" key="1">
    <source>
        <dbReference type="SAM" id="Phobius"/>
    </source>
</evidence>
<feature type="transmembrane region" description="Helical" evidence="1">
    <location>
        <begin position="6"/>
        <end position="25"/>
    </location>
</feature>
<organism evidence="2 3">
    <name type="scientific">Phtheirospermum japonicum</name>
    <dbReference type="NCBI Taxonomy" id="374723"/>
    <lineage>
        <taxon>Eukaryota</taxon>
        <taxon>Viridiplantae</taxon>
        <taxon>Streptophyta</taxon>
        <taxon>Embryophyta</taxon>
        <taxon>Tracheophyta</taxon>
        <taxon>Spermatophyta</taxon>
        <taxon>Magnoliopsida</taxon>
        <taxon>eudicotyledons</taxon>
        <taxon>Gunneridae</taxon>
        <taxon>Pentapetalae</taxon>
        <taxon>asterids</taxon>
        <taxon>lamiids</taxon>
        <taxon>Lamiales</taxon>
        <taxon>Orobanchaceae</taxon>
        <taxon>Orobanchaceae incertae sedis</taxon>
        <taxon>Phtheirospermum</taxon>
    </lineage>
</organism>